<dbReference type="Pfam" id="PF13185">
    <property type="entry name" value="GAF_2"/>
    <property type="match status" value="1"/>
</dbReference>
<dbReference type="PANTHER" id="PTHR33745:SF8">
    <property type="entry name" value="BLUE-LIGHT PHOTORECEPTOR"/>
    <property type="match status" value="1"/>
</dbReference>
<evidence type="ECO:0000313" key="2">
    <source>
        <dbReference type="EMBL" id="MFC4735289.1"/>
    </source>
</evidence>
<protein>
    <submittedName>
        <fullName evidence="2">STAS domain-containing protein</fullName>
    </submittedName>
</protein>
<gene>
    <name evidence="2" type="ORF">ACFO4L_01710</name>
</gene>
<sequence>MNNLTQGEFSSLHVVSQRVFKLIAQELDMNSVYIVKKNGDQMHVFSVYNRDVEIVPEGFQVPYQEAYCSHVLSSGSGDFQAGDLRGNESTREMDITEELDARGFLGVPLCNRSGEVFGTLCALDKEEKYFSNKDISYLKAMAELLSHIIELDETKVNLSYLNLPVIPITEGVAVLPVQGIIDEKRAEKLMEEMLKETAERQLDYVILDLSGLVTINEQFPDVLIRLIQAVNLMGAGTVLTGISPQTAMHQRDNDMLKDTQAAPNLEAALKMAGLYISKEADQA</sequence>
<evidence type="ECO:0000259" key="1">
    <source>
        <dbReference type="PROSITE" id="PS50801"/>
    </source>
</evidence>
<dbReference type="InterPro" id="IPR051932">
    <property type="entry name" value="Bact_StressResp_Reg"/>
</dbReference>
<dbReference type="SUPFAM" id="SSF52091">
    <property type="entry name" value="SpoIIaa-like"/>
    <property type="match status" value="1"/>
</dbReference>
<dbReference type="InterPro" id="IPR036513">
    <property type="entry name" value="STAS_dom_sf"/>
</dbReference>
<dbReference type="SMART" id="SM00065">
    <property type="entry name" value="GAF"/>
    <property type="match status" value="1"/>
</dbReference>
<dbReference type="PANTHER" id="PTHR33745">
    <property type="entry name" value="RSBT ANTAGONIST PROTEIN RSBS-RELATED"/>
    <property type="match status" value="1"/>
</dbReference>
<dbReference type="Gene3D" id="3.30.750.24">
    <property type="entry name" value="STAS domain"/>
    <property type="match status" value="1"/>
</dbReference>
<dbReference type="Gene3D" id="3.30.450.40">
    <property type="match status" value="1"/>
</dbReference>
<dbReference type="EMBL" id="JBHSGK010000003">
    <property type="protein sequence ID" value="MFC4735289.1"/>
    <property type="molecule type" value="Genomic_DNA"/>
</dbReference>
<organism evidence="2 3">
    <name type="scientific">Bacillus daqingensis</name>
    <dbReference type="NCBI Taxonomy" id="872396"/>
    <lineage>
        <taxon>Bacteria</taxon>
        <taxon>Bacillati</taxon>
        <taxon>Bacillota</taxon>
        <taxon>Bacilli</taxon>
        <taxon>Bacillales</taxon>
        <taxon>Bacillaceae</taxon>
        <taxon>Bacillus</taxon>
    </lineage>
</organism>
<dbReference type="RefSeq" id="WP_377908551.1">
    <property type="nucleotide sequence ID" value="NZ_JBHSGK010000003.1"/>
</dbReference>
<dbReference type="PROSITE" id="PS50801">
    <property type="entry name" value="STAS"/>
    <property type="match status" value="1"/>
</dbReference>
<dbReference type="SUPFAM" id="SSF55781">
    <property type="entry name" value="GAF domain-like"/>
    <property type="match status" value="1"/>
</dbReference>
<accession>A0ABV9NTK7</accession>
<dbReference type="InterPro" id="IPR002645">
    <property type="entry name" value="STAS_dom"/>
</dbReference>
<reference evidence="3" key="1">
    <citation type="journal article" date="2019" name="Int. J. Syst. Evol. Microbiol.">
        <title>The Global Catalogue of Microorganisms (GCM) 10K type strain sequencing project: providing services to taxonomists for standard genome sequencing and annotation.</title>
        <authorList>
            <consortium name="The Broad Institute Genomics Platform"/>
            <consortium name="The Broad Institute Genome Sequencing Center for Infectious Disease"/>
            <person name="Wu L."/>
            <person name="Ma J."/>
        </authorList>
    </citation>
    <scope>NUCLEOTIDE SEQUENCE [LARGE SCALE GENOMIC DNA]</scope>
    <source>
        <strain evidence="3">JCM 12165</strain>
    </source>
</reference>
<dbReference type="InterPro" id="IPR029016">
    <property type="entry name" value="GAF-like_dom_sf"/>
</dbReference>
<dbReference type="Pfam" id="PF01740">
    <property type="entry name" value="STAS"/>
    <property type="match status" value="1"/>
</dbReference>
<feature type="domain" description="STAS" evidence="1">
    <location>
        <begin position="162"/>
        <end position="272"/>
    </location>
</feature>
<proteinExistence type="predicted"/>
<comment type="caution">
    <text evidence="2">The sequence shown here is derived from an EMBL/GenBank/DDBJ whole genome shotgun (WGS) entry which is preliminary data.</text>
</comment>
<dbReference type="InterPro" id="IPR003018">
    <property type="entry name" value="GAF"/>
</dbReference>
<keyword evidence="3" id="KW-1185">Reference proteome</keyword>
<name>A0ABV9NTK7_9BACI</name>
<evidence type="ECO:0000313" key="3">
    <source>
        <dbReference type="Proteomes" id="UP001595896"/>
    </source>
</evidence>
<dbReference type="Proteomes" id="UP001595896">
    <property type="component" value="Unassembled WGS sequence"/>
</dbReference>
<dbReference type="CDD" id="cd07041">
    <property type="entry name" value="STAS_RsbR_RsbS_like"/>
    <property type="match status" value="1"/>
</dbReference>